<dbReference type="RefSeq" id="WP_129226561.1">
    <property type="nucleotide sequence ID" value="NZ_SDOZ01000003.1"/>
</dbReference>
<keyword evidence="5" id="KW-0249">Electron transport</keyword>
<dbReference type="PANTHER" id="PTHR36118">
    <property type="entry name" value="ION-TRANSLOCATING OXIDOREDUCTASE COMPLEX SUBUNIT G"/>
    <property type="match status" value="1"/>
</dbReference>
<dbReference type="SMART" id="SM00900">
    <property type="entry name" value="FMN_bind"/>
    <property type="match status" value="1"/>
</dbReference>
<reference evidence="7 8" key="1">
    <citation type="journal article" date="2019" name="Gut">
        <title>Antibiotics-induced monodominance of a novel gut bacterial order.</title>
        <authorList>
            <person name="Hildebrand F."/>
            <person name="Moitinho-Silva L."/>
            <person name="Blasche S."/>
            <person name="Jahn M.T."/>
            <person name="Gossmann T.I."/>
            <person name="Heuerta-Cepas J."/>
            <person name="Hercog R."/>
            <person name="Luetge M."/>
            <person name="Bahram M."/>
            <person name="Pryszlak A."/>
            <person name="Alves R.J."/>
            <person name="Waszak S.M."/>
            <person name="Zhu A."/>
            <person name="Ye L."/>
            <person name="Costea P.I."/>
            <person name="Aalvink S."/>
            <person name="Belzer C."/>
            <person name="Forslund S.K."/>
            <person name="Sunagawa S."/>
            <person name="Hentschel U."/>
            <person name="Merten C."/>
            <person name="Patil K.R."/>
            <person name="Benes V."/>
            <person name="Bork P."/>
        </authorList>
    </citation>
    <scope>NUCLEOTIDE SEQUENCE [LARGE SCALE GENOMIC DNA]</scope>
    <source>
        <strain evidence="7 8">HDS1380</strain>
    </source>
</reference>
<sequence>MTAKTKNRIQCVAVLAIIALCSGLLLGAFNLLTYVDPFQSTLDGFKKDSGAEGEFTMVVADEPVNYGTGQIVYYAVSDDEVPVHAFLAGGSGGYQGTVQIYVYVRDNKIYKIVIGENSETFLGKLDDANYYENFYDKDLTELSDFNDVDTVSGATLSSTAVRNGVNAVVRYYNEEISKGGKA</sequence>
<dbReference type="InterPro" id="IPR007329">
    <property type="entry name" value="FMN-bd"/>
</dbReference>
<dbReference type="GO" id="GO:0005886">
    <property type="term" value="C:plasma membrane"/>
    <property type="evidence" value="ECO:0007669"/>
    <property type="project" value="InterPro"/>
</dbReference>
<evidence type="ECO:0000256" key="2">
    <source>
        <dbReference type="ARBA" id="ARBA00022553"/>
    </source>
</evidence>
<dbReference type="AlphaFoldDB" id="A0A4Q2K9I2"/>
<dbReference type="GO" id="GO:0010181">
    <property type="term" value="F:FMN binding"/>
    <property type="evidence" value="ECO:0007669"/>
    <property type="project" value="InterPro"/>
</dbReference>
<feature type="domain" description="FMN-binding" evidence="6">
    <location>
        <begin position="93"/>
        <end position="172"/>
    </location>
</feature>
<organism evidence="7 8">
    <name type="scientific">Candidatus Borkfalkia ceftriaxoniphila</name>
    <dbReference type="NCBI Taxonomy" id="2508949"/>
    <lineage>
        <taxon>Bacteria</taxon>
        <taxon>Bacillati</taxon>
        <taxon>Bacillota</taxon>
        <taxon>Clostridia</taxon>
        <taxon>Christensenellales</taxon>
        <taxon>Christensenellaceae</taxon>
        <taxon>Candidatus Borkfalkia</taxon>
    </lineage>
</organism>
<dbReference type="GO" id="GO:0009055">
    <property type="term" value="F:electron transfer activity"/>
    <property type="evidence" value="ECO:0007669"/>
    <property type="project" value="InterPro"/>
</dbReference>
<keyword evidence="2" id="KW-0597">Phosphoprotein</keyword>
<keyword evidence="8" id="KW-1185">Reference proteome</keyword>
<name>A0A4Q2K9I2_9FIRM</name>
<proteinExistence type="predicted"/>
<keyword evidence="1" id="KW-0813">Transport</keyword>
<dbReference type="EMBL" id="SDOZ01000003">
    <property type="protein sequence ID" value="RXZ58246.1"/>
    <property type="molecule type" value="Genomic_DNA"/>
</dbReference>
<protein>
    <submittedName>
        <fullName evidence="7">FMN-binding protein</fullName>
    </submittedName>
</protein>
<evidence type="ECO:0000256" key="1">
    <source>
        <dbReference type="ARBA" id="ARBA00022448"/>
    </source>
</evidence>
<dbReference type="Pfam" id="PF04205">
    <property type="entry name" value="FMN_bind"/>
    <property type="match status" value="1"/>
</dbReference>
<evidence type="ECO:0000256" key="3">
    <source>
        <dbReference type="ARBA" id="ARBA00022630"/>
    </source>
</evidence>
<dbReference type="PANTHER" id="PTHR36118:SF1">
    <property type="entry name" value="ION-TRANSLOCATING OXIDOREDUCTASE COMPLEX SUBUNIT G"/>
    <property type="match status" value="1"/>
</dbReference>
<accession>A0A4Q2K9I2</accession>
<evidence type="ECO:0000256" key="4">
    <source>
        <dbReference type="ARBA" id="ARBA00022643"/>
    </source>
</evidence>
<dbReference type="OrthoDB" id="9794010at2"/>
<keyword evidence="3" id="KW-0285">Flavoprotein</keyword>
<evidence type="ECO:0000313" key="8">
    <source>
        <dbReference type="Proteomes" id="UP000291269"/>
    </source>
</evidence>
<evidence type="ECO:0000259" key="6">
    <source>
        <dbReference type="SMART" id="SM00900"/>
    </source>
</evidence>
<gene>
    <name evidence="7" type="ORF">ESZ91_09310</name>
</gene>
<dbReference type="Proteomes" id="UP000291269">
    <property type="component" value="Unassembled WGS sequence"/>
</dbReference>
<dbReference type="InterPro" id="IPR010209">
    <property type="entry name" value="Ion_transpt_RnfG/RsxG"/>
</dbReference>
<keyword evidence="4" id="KW-0288">FMN</keyword>
<dbReference type="GO" id="GO:0022900">
    <property type="term" value="P:electron transport chain"/>
    <property type="evidence" value="ECO:0007669"/>
    <property type="project" value="InterPro"/>
</dbReference>
<evidence type="ECO:0000313" key="7">
    <source>
        <dbReference type="EMBL" id="RXZ58246.1"/>
    </source>
</evidence>
<evidence type="ECO:0000256" key="5">
    <source>
        <dbReference type="ARBA" id="ARBA00022982"/>
    </source>
</evidence>
<comment type="caution">
    <text evidence="7">The sequence shown here is derived from an EMBL/GenBank/DDBJ whole genome shotgun (WGS) entry which is preliminary data.</text>
</comment>